<dbReference type="EMBL" id="FUXF01000020">
    <property type="protein sequence ID" value="SJZ58066.1"/>
    <property type="molecule type" value="Genomic_DNA"/>
</dbReference>
<sequence>MEKLKLLVVLENNFNDIELNSTLSVLLASGQVERYDYFIPKNNVATGQFGVVNIISHKKDINLNDYNAIFIPGGRGAQELRQDTETLNLIKSFYDADKYVFAICDAPNTLMEAKVVPNAVVYSSYPSQWSIPTRGLNRSKELTSVNRKYITGKNALAATDLGFRIIKELYGQDKMVELYNKINGLESH</sequence>
<dbReference type="InterPro" id="IPR050325">
    <property type="entry name" value="Prot/Nucl_acid_deglycase"/>
</dbReference>
<dbReference type="STRING" id="171291.SAMN02745154_00538"/>
<keyword evidence="3" id="KW-1185">Reference proteome</keyword>
<name>A0A1T4LTX3_9BACT</name>
<dbReference type="PANTHER" id="PTHR48094:SF12">
    <property type="entry name" value="PARKINSON DISEASE PROTEIN 7 HOMOLOG"/>
    <property type="match status" value="1"/>
</dbReference>
<protein>
    <submittedName>
        <fullName evidence="2">4-methyl-5(B-hydroxyethyl)-thiazole monophosphate biosynthesis</fullName>
    </submittedName>
</protein>
<dbReference type="GO" id="GO:0005737">
    <property type="term" value="C:cytoplasm"/>
    <property type="evidence" value="ECO:0007669"/>
    <property type="project" value="TreeGrafter"/>
</dbReference>
<dbReference type="InterPro" id="IPR029062">
    <property type="entry name" value="Class_I_gatase-like"/>
</dbReference>
<dbReference type="SUPFAM" id="SSF52317">
    <property type="entry name" value="Class I glutamine amidotransferase-like"/>
    <property type="match status" value="1"/>
</dbReference>
<dbReference type="Proteomes" id="UP000190389">
    <property type="component" value="Unassembled WGS sequence"/>
</dbReference>
<dbReference type="RefSeq" id="WP_235645898.1">
    <property type="nucleotide sequence ID" value="NZ_CP137850.1"/>
</dbReference>
<reference evidence="3" key="1">
    <citation type="submission" date="2017-02" db="EMBL/GenBank/DDBJ databases">
        <authorList>
            <person name="Varghese N."/>
            <person name="Submissions S."/>
        </authorList>
    </citation>
    <scope>NUCLEOTIDE SEQUENCE [LARGE SCALE GENOMIC DNA]</scope>
    <source>
        <strain evidence="3">ATCC 27862</strain>
    </source>
</reference>
<accession>A0A1T4LTX3</accession>
<dbReference type="AlphaFoldDB" id="A0A1T4LTX3"/>
<evidence type="ECO:0000313" key="2">
    <source>
        <dbReference type="EMBL" id="SJZ58066.1"/>
    </source>
</evidence>
<feature type="domain" description="DJ-1/PfpI" evidence="1">
    <location>
        <begin position="5"/>
        <end position="167"/>
    </location>
</feature>
<dbReference type="Pfam" id="PF01965">
    <property type="entry name" value="DJ-1_PfpI"/>
    <property type="match status" value="1"/>
</dbReference>
<gene>
    <name evidence="2" type="ORF">SAMN02745154_00538</name>
</gene>
<dbReference type="PANTHER" id="PTHR48094">
    <property type="entry name" value="PROTEIN/NUCLEIC ACID DEGLYCASE DJ-1-RELATED"/>
    <property type="match status" value="1"/>
</dbReference>
<organism evidence="2 3">
    <name type="scientific">Mycoplasmopsis verecunda</name>
    <dbReference type="NCBI Taxonomy" id="171291"/>
    <lineage>
        <taxon>Bacteria</taxon>
        <taxon>Bacillati</taxon>
        <taxon>Mycoplasmatota</taxon>
        <taxon>Mycoplasmoidales</taxon>
        <taxon>Metamycoplasmataceae</taxon>
        <taxon>Mycoplasmopsis</taxon>
    </lineage>
</organism>
<dbReference type="InterPro" id="IPR002818">
    <property type="entry name" value="DJ-1/PfpI"/>
</dbReference>
<evidence type="ECO:0000259" key="1">
    <source>
        <dbReference type="Pfam" id="PF01965"/>
    </source>
</evidence>
<proteinExistence type="predicted"/>
<dbReference type="Gene3D" id="3.40.50.880">
    <property type="match status" value="1"/>
</dbReference>
<evidence type="ECO:0000313" key="3">
    <source>
        <dbReference type="Proteomes" id="UP000190389"/>
    </source>
</evidence>